<keyword evidence="4 8" id="KW-0812">Transmembrane</keyword>
<evidence type="ECO:0000313" key="10">
    <source>
        <dbReference type="EMBL" id="SJN16996.1"/>
    </source>
</evidence>
<evidence type="ECO:0000256" key="2">
    <source>
        <dbReference type="ARBA" id="ARBA00022448"/>
    </source>
</evidence>
<dbReference type="InterPro" id="IPR011701">
    <property type="entry name" value="MFS"/>
</dbReference>
<sequence length="583" mass="60257">MSALRRWTAMAVLVLPVLLISIDMSVLGIAVPSLSADLQPSSTQLLWIIDLYSFLLAGLLIFMGSLGDRIGRRRLLLIGAPLFGAASLVAAFATTPEMLILARALLGIGGATLMPSTLGLIRTIFPDRTERRTAIAVWATAFSGGAALGPVVGGALLEHFWWGSVFLMNVPVMAAFLLLAPFLLPESKDPHPGPFDPLSALLSIVGLIGVVYALKTAAKSPDWTVLVGLAAGGAALTWFILRQRRLANPMIDVSLFGNIAFTSAVSINVISMFALMGLMFFLPQYLMLVEGMGSAAAGLWMLPLAAASVVGTLLAPALAKTVSVRTVIMVGLGLVICGFGAGTQMHGDETMLLFTLLSCLFGLGVGLAETLTNDVILTAAPPERAGAAAAISETGYEFGGAMGTAVLGTAGMALYAAQVRETADLPGMDAASADAASQTLAAAHRIAETLPDGGTRLLEIADGAFMAGMDLVAAIGIGTAALTLLLAWHGLRSEGRQGQPAAARQFIAEAAAARDTAQMRRVEADEVRRVEADEVRRGAAEPTSARGEGQAQARAVVGDRPGGTCGAVQDEAGAAVGKEQTRG</sequence>
<feature type="transmembrane region" description="Helical" evidence="8">
    <location>
        <begin position="223"/>
        <end position="241"/>
    </location>
</feature>
<dbReference type="GO" id="GO:0005886">
    <property type="term" value="C:plasma membrane"/>
    <property type="evidence" value="ECO:0007669"/>
    <property type="project" value="UniProtKB-SubCell"/>
</dbReference>
<feature type="domain" description="Major facilitator superfamily (MFS) profile" evidence="9">
    <location>
        <begin position="9"/>
        <end position="450"/>
    </location>
</feature>
<dbReference type="CDD" id="cd17321">
    <property type="entry name" value="MFS_MMR_MDR_like"/>
    <property type="match status" value="1"/>
</dbReference>
<feature type="transmembrane region" description="Helical" evidence="8">
    <location>
        <begin position="471"/>
        <end position="491"/>
    </location>
</feature>
<keyword evidence="5 8" id="KW-1133">Transmembrane helix</keyword>
<dbReference type="PROSITE" id="PS50850">
    <property type="entry name" value="MFS"/>
    <property type="match status" value="1"/>
</dbReference>
<organism evidence="10 11">
    <name type="scientific">Micrococcus lylae</name>
    <dbReference type="NCBI Taxonomy" id="1273"/>
    <lineage>
        <taxon>Bacteria</taxon>
        <taxon>Bacillati</taxon>
        <taxon>Actinomycetota</taxon>
        <taxon>Actinomycetes</taxon>
        <taxon>Micrococcales</taxon>
        <taxon>Micrococcaceae</taxon>
        <taxon>Micrococcus</taxon>
    </lineage>
</organism>
<feature type="transmembrane region" description="Helical" evidence="8">
    <location>
        <begin position="195"/>
        <end position="217"/>
    </location>
</feature>
<evidence type="ECO:0000313" key="11">
    <source>
        <dbReference type="Proteomes" id="UP000196230"/>
    </source>
</evidence>
<evidence type="ECO:0000256" key="5">
    <source>
        <dbReference type="ARBA" id="ARBA00022989"/>
    </source>
</evidence>
<gene>
    <name evidence="10" type="ORF">FM125_01225</name>
</gene>
<evidence type="ECO:0000256" key="3">
    <source>
        <dbReference type="ARBA" id="ARBA00022475"/>
    </source>
</evidence>
<reference evidence="10 11" key="1">
    <citation type="submission" date="2017-02" db="EMBL/GenBank/DDBJ databases">
        <authorList>
            <person name="Peterson S.W."/>
        </authorList>
    </citation>
    <scope>NUCLEOTIDE SEQUENCE [LARGE SCALE GENOMIC DNA]</scope>
    <source>
        <strain evidence="10 11">2B3F</strain>
    </source>
</reference>
<feature type="transmembrane region" description="Helical" evidence="8">
    <location>
        <begin position="75"/>
        <end position="94"/>
    </location>
</feature>
<keyword evidence="6 8" id="KW-0472">Membrane</keyword>
<feature type="transmembrane region" description="Helical" evidence="8">
    <location>
        <begin position="351"/>
        <end position="368"/>
    </location>
</feature>
<feature type="transmembrane region" description="Helical" evidence="8">
    <location>
        <begin position="327"/>
        <end position="345"/>
    </location>
</feature>
<feature type="transmembrane region" description="Helical" evidence="8">
    <location>
        <begin position="159"/>
        <end position="183"/>
    </location>
</feature>
<proteinExistence type="predicted"/>
<dbReference type="EMBL" id="FUKP01000008">
    <property type="protein sequence ID" value="SJN16996.1"/>
    <property type="molecule type" value="Genomic_DNA"/>
</dbReference>
<feature type="transmembrane region" description="Helical" evidence="8">
    <location>
        <begin position="45"/>
        <end position="63"/>
    </location>
</feature>
<feature type="region of interest" description="Disordered" evidence="7">
    <location>
        <begin position="533"/>
        <end position="583"/>
    </location>
</feature>
<feature type="transmembrane region" description="Helical" evidence="8">
    <location>
        <begin position="294"/>
        <end position="315"/>
    </location>
</feature>
<evidence type="ECO:0000259" key="9">
    <source>
        <dbReference type="PROSITE" id="PS50850"/>
    </source>
</evidence>
<evidence type="ECO:0000256" key="7">
    <source>
        <dbReference type="SAM" id="MobiDB-lite"/>
    </source>
</evidence>
<dbReference type="Pfam" id="PF07690">
    <property type="entry name" value="MFS_1"/>
    <property type="match status" value="1"/>
</dbReference>
<feature type="transmembrane region" description="Helical" evidence="8">
    <location>
        <begin position="133"/>
        <end position="153"/>
    </location>
</feature>
<dbReference type="PANTHER" id="PTHR42718">
    <property type="entry name" value="MAJOR FACILITATOR SUPERFAMILY MULTIDRUG TRANSPORTER MFSC"/>
    <property type="match status" value="1"/>
</dbReference>
<dbReference type="RefSeq" id="WP_245829701.1">
    <property type="nucleotide sequence ID" value="NZ_FUKP01000008.1"/>
</dbReference>
<dbReference type="SUPFAM" id="SSF103473">
    <property type="entry name" value="MFS general substrate transporter"/>
    <property type="match status" value="1"/>
</dbReference>
<dbReference type="Gene3D" id="1.20.1720.10">
    <property type="entry name" value="Multidrug resistance protein D"/>
    <property type="match status" value="1"/>
</dbReference>
<evidence type="ECO:0000256" key="4">
    <source>
        <dbReference type="ARBA" id="ARBA00022692"/>
    </source>
</evidence>
<dbReference type="AlphaFoldDB" id="A0A1R4IB96"/>
<dbReference type="Gene3D" id="1.20.1250.20">
    <property type="entry name" value="MFS general substrate transporter like domains"/>
    <property type="match status" value="1"/>
</dbReference>
<dbReference type="GO" id="GO:0022857">
    <property type="term" value="F:transmembrane transporter activity"/>
    <property type="evidence" value="ECO:0007669"/>
    <property type="project" value="InterPro"/>
</dbReference>
<feature type="transmembrane region" description="Helical" evidence="8">
    <location>
        <begin position="100"/>
        <end position="121"/>
    </location>
</feature>
<dbReference type="InterPro" id="IPR036259">
    <property type="entry name" value="MFS_trans_sf"/>
</dbReference>
<keyword evidence="3" id="KW-1003">Cell membrane</keyword>
<feature type="transmembrane region" description="Helical" evidence="8">
    <location>
        <begin position="253"/>
        <end position="282"/>
    </location>
</feature>
<evidence type="ECO:0000256" key="1">
    <source>
        <dbReference type="ARBA" id="ARBA00004651"/>
    </source>
</evidence>
<keyword evidence="2" id="KW-0813">Transport</keyword>
<dbReference type="InterPro" id="IPR020846">
    <property type="entry name" value="MFS_dom"/>
</dbReference>
<accession>A0A1R4IB96</accession>
<evidence type="ECO:0000256" key="8">
    <source>
        <dbReference type="SAM" id="Phobius"/>
    </source>
</evidence>
<dbReference type="PANTHER" id="PTHR42718:SF47">
    <property type="entry name" value="METHYL VIOLOGEN RESISTANCE PROTEIN SMVA"/>
    <property type="match status" value="1"/>
</dbReference>
<evidence type="ECO:0000256" key="6">
    <source>
        <dbReference type="ARBA" id="ARBA00023136"/>
    </source>
</evidence>
<comment type="subcellular location">
    <subcellularLocation>
        <location evidence="1">Cell membrane</location>
        <topology evidence="1">Multi-pass membrane protein</topology>
    </subcellularLocation>
</comment>
<protein>
    <submittedName>
        <fullName evidence="10">Integral membrane protein</fullName>
    </submittedName>
</protein>
<dbReference type="Proteomes" id="UP000196230">
    <property type="component" value="Unassembled WGS sequence"/>
</dbReference>
<name>A0A1R4IB96_9MICC</name>